<reference evidence="1 2" key="1">
    <citation type="submission" date="2014-11" db="EMBL/GenBank/DDBJ databases">
        <authorList>
            <person name="Wibberg Daniel"/>
        </authorList>
    </citation>
    <scope>NUCLEOTIDE SEQUENCE [LARGE SCALE GENOMIC DNA]</scope>
    <source>
        <strain evidence="1">Rhizoctonia solani AG1-IB 7/3/14</strain>
    </source>
</reference>
<evidence type="ECO:0000313" key="2">
    <source>
        <dbReference type="Proteomes" id="UP000059188"/>
    </source>
</evidence>
<protein>
    <submittedName>
        <fullName evidence="1">Uncharacterized protein</fullName>
    </submittedName>
</protein>
<keyword evidence="2" id="KW-1185">Reference proteome</keyword>
<evidence type="ECO:0000313" key="1">
    <source>
        <dbReference type="EMBL" id="CEL53695.1"/>
    </source>
</evidence>
<dbReference type="AlphaFoldDB" id="A0A0B7F823"/>
<dbReference type="Proteomes" id="UP000059188">
    <property type="component" value="Unassembled WGS sequence"/>
</dbReference>
<dbReference type="EMBL" id="LN679229">
    <property type="protein sequence ID" value="CEL53695.1"/>
    <property type="molecule type" value="Genomic_DNA"/>
</dbReference>
<proteinExistence type="predicted"/>
<accession>A0A0B7F823</accession>
<organism evidence="1 2">
    <name type="scientific">Thanatephorus cucumeris (strain AG1-IB / isolate 7/3/14)</name>
    <name type="common">Lettuce bottom rot fungus</name>
    <name type="synonym">Rhizoctonia solani</name>
    <dbReference type="NCBI Taxonomy" id="1108050"/>
    <lineage>
        <taxon>Eukaryota</taxon>
        <taxon>Fungi</taxon>
        <taxon>Dikarya</taxon>
        <taxon>Basidiomycota</taxon>
        <taxon>Agaricomycotina</taxon>
        <taxon>Agaricomycetes</taxon>
        <taxon>Cantharellales</taxon>
        <taxon>Ceratobasidiaceae</taxon>
        <taxon>Rhizoctonia</taxon>
        <taxon>Rhizoctonia solani AG-1</taxon>
    </lineage>
</organism>
<gene>
    <name evidence="1" type="ORF">RSOLAG1IB_11430</name>
</gene>
<name>A0A0B7F823_THACB</name>
<sequence length="99" mass="11270">MRLRSPERNTKILCTVACINDKAKGTGVINQTLDFYTSALPSFQRLTVAASNAAPCYMRKKLPPPIVYTHYCWIFCSRSRSLYKTNGGRVKLFIHCPRL</sequence>